<protein>
    <recommendedName>
        <fullName evidence="11">Protein artemis</fullName>
    </recommendedName>
    <alternativeName>
        <fullName evidence="12">DNA cross-link repair 1C protein</fullName>
    </alternativeName>
</protein>
<organism evidence="14 15">
    <name type="scientific">Xanthoceras sorbifolium</name>
    <dbReference type="NCBI Taxonomy" id="99658"/>
    <lineage>
        <taxon>Eukaryota</taxon>
        <taxon>Viridiplantae</taxon>
        <taxon>Streptophyta</taxon>
        <taxon>Embryophyta</taxon>
        <taxon>Tracheophyta</taxon>
        <taxon>Spermatophyta</taxon>
        <taxon>Magnoliopsida</taxon>
        <taxon>eudicotyledons</taxon>
        <taxon>Gunneridae</taxon>
        <taxon>Pentapetalae</taxon>
        <taxon>rosids</taxon>
        <taxon>malvids</taxon>
        <taxon>Sapindales</taxon>
        <taxon>Sapindaceae</taxon>
        <taxon>Xanthoceroideae</taxon>
        <taxon>Xanthoceras</taxon>
    </lineage>
</organism>
<evidence type="ECO:0000256" key="1">
    <source>
        <dbReference type="ARBA" id="ARBA00004123"/>
    </source>
</evidence>
<name>A0ABQ8IJI2_9ROSI</name>
<evidence type="ECO:0000256" key="3">
    <source>
        <dbReference type="ARBA" id="ARBA00022722"/>
    </source>
</evidence>
<evidence type="ECO:0000256" key="2">
    <source>
        <dbReference type="ARBA" id="ARBA00010304"/>
    </source>
</evidence>
<evidence type="ECO:0000259" key="13">
    <source>
        <dbReference type="Pfam" id="PF07522"/>
    </source>
</evidence>
<dbReference type="Pfam" id="PF07522">
    <property type="entry name" value="DRMBL"/>
    <property type="match status" value="1"/>
</dbReference>
<keyword evidence="5" id="KW-0227">DNA damage</keyword>
<evidence type="ECO:0000313" key="15">
    <source>
        <dbReference type="Proteomes" id="UP000827721"/>
    </source>
</evidence>
<evidence type="ECO:0000256" key="11">
    <source>
        <dbReference type="ARBA" id="ARBA00039759"/>
    </source>
</evidence>
<dbReference type="SUPFAM" id="SSF56281">
    <property type="entry name" value="Metallo-hydrolase/oxidoreductase"/>
    <property type="match status" value="1"/>
</dbReference>
<dbReference type="PANTHER" id="PTHR23240">
    <property type="entry name" value="DNA CROSS-LINK REPAIR PROTEIN PSO2/SNM1-RELATED"/>
    <property type="match status" value="1"/>
</dbReference>
<feature type="domain" description="DNA repair metallo-beta-lactamase" evidence="13">
    <location>
        <begin position="224"/>
        <end position="339"/>
    </location>
</feature>
<evidence type="ECO:0000256" key="7">
    <source>
        <dbReference type="ARBA" id="ARBA00022839"/>
    </source>
</evidence>
<evidence type="ECO:0000256" key="6">
    <source>
        <dbReference type="ARBA" id="ARBA00022801"/>
    </source>
</evidence>
<keyword evidence="15" id="KW-1185">Reference proteome</keyword>
<dbReference type="InterPro" id="IPR011084">
    <property type="entry name" value="DRMBL"/>
</dbReference>
<dbReference type="Gene3D" id="3.40.50.12650">
    <property type="match status" value="1"/>
</dbReference>
<keyword evidence="3" id="KW-0540">Nuclease</keyword>
<keyword evidence="6" id="KW-0378">Hydrolase</keyword>
<keyword evidence="4" id="KW-0255">Endonuclease</keyword>
<reference evidence="14 15" key="1">
    <citation type="submission" date="2021-02" db="EMBL/GenBank/DDBJ databases">
        <title>Plant Genome Project.</title>
        <authorList>
            <person name="Zhang R.-G."/>
        </authorList>
    </citation>
    <scope>NUCLEOTIDE SEQUENCE [LARGE SCALE GENOMIC DNA]</scope>
    <source>
        <tissue evidence="14">Leaves</tissue>
    </source>
</reference>
<dbReference type="PANTHER" id="PTHR23240:SF8">
    <property type="entry name" value="PROTEIN ARTEMIS"/>
    <property type="match status" value="1"/>
</dbReference>
<dbReference type="EMBL" id="JAFEMO010000001">
    <property type="protein sequence ID" value="KAH7576830.1"/>
    <property type="molecule type" value="Genomic_DNA"/>
</dbReference>
<keyword evidence="8" id="KW-0233">DNA recombination</keyword>
<keyword evidence="10" id="KW-0539">Nucleus</keyword>
<dbReference type="Proteomes" id="UP000827721">
    <property type="component" value="Unassembled WGS sequence"/>
</dbReference>
<dbReference type="InterPro" id="IPR036866">
    <property type="entry name" value="RibonucZ/Hydroxyglut_hydro"/>
</dbReference>
<gene>
    <name evidence="14" type="ORF">JRO89_XS01G0158400</name>
</gene>
<proteinExistence type="inferred from homology"/>
<accession>A0ABQ8IJI2</accession>
<comment type="caution">
    <text evidence="14">The sequence shown here is derived from an EMBL/GenBank/DDBJ whole genome shotgun (WGS) entry which is preliminary data.</text>
</comment>
<evidence type="ECO:0000256" key="12">
    <source>
        <dbReference type="ARBA" id="ARBA00042677"/>
    </source>
</evidence>
<comment type="similarity">
    <text evidence="2">Belongs to the DNA repair metallo-beta-lactamase (DRMBL) family.</text>
</comment>
<evidence type="ECO:0000256" key="5">
    <source>
        <dbReference type="ARBA" id="ARBA00022763"/>
    </source>
</evidence>
<evidence type="ECO:0000313" key="14">
    <source>
        <dbReference type="EMBL" id="KAH7576830.1"/>
    </source>
</evidence>
<evidence type="ECO:0000256" key="4">
    <source>
        <dbReference type="ARBA" id="ARBA00022759"/>
    </source>
</evidence>
<comment type="subcellular location">
    <subcellularLocation>
        <location evidence="1">Nucleus</location>
    </subcellularLocation>
</comment>
<evidence type="ECO:0000256" key="10">
    <source>
        <dbReference type="ARBA" id="ARBA00023242"/>
    </source>
</evidence>
<keyword evidence="7" id="KW-0269">Exonuclease</keyword>
<keyword evidence="9" id="KW-0234">DNA repair</keyword>
<sequence length="434" mass="49266">MEIGLISVDRWTQGSQVYFLTHLHSDHTQGLSSTWARGPLFCSRLTAKLLPFKFPDLNLSLLRVLEIDSWQYVSLISPSSGDKTIVEVMAIDAHHCPGAIMLLFRGEFGCLLYTGDFRWETSSERAKAGRTTLIEALKDDVVDILYMDNTFCNPSFAFPSRQVAAQQVVDIIASHPNHDIIIGIDSLGKEELLLHISCVFNIKIWVWPERLQTMHLLGFHDIFTTKTSLTRVRAVPRYSFSIDTLEGLNMIRPTIGIMPSGLPWVVRPHKRDDNLFGSLLTSRYNRSKWSDGDKPNDNLGSVERFHKYIYSVPYSDHSCFMEIEEFIKLVQPTNIKGIVSSSSCYVDPLYYFGRLCAGNQPSLRLHYRPERKVEGKRSVAVPTKSNIVSSNFTETNRKRKRAAKLNFLGFHASKVNALRRVQRGAKIAQSECSC</sequence>
<evidence type="ECO:0000256" key="8">
    <source>
        <dbReference type="ARBA" id="ARBA00023172"/>
    </source>
</evidence>
<dbReference type="Gene3D" id="3.60.15.10">
    <property type="entry name" value="Ribonuclease Z/Hydroxyacylglutathione hydrolase-like"/>
    <property type="match status" value="1"/>
</dbReference>
<evidence type="ECO:0000256" key="9">
    <source>
        <dbReference type="ARBA" id="ARBA00023204"/>
    </source>
</evidence>